<sequence>MFRKEYEVAQIASGTSLTLNLDIIPLILSSNLEVIHKENTSLIAKEQIGGNVYEMVLLTPYGSDTLHLWNFAWLVHQGNADFSNFTIRIFGRHSVNQFVIAYKEGAVKEATWKTKVDDMSQFLKLRLEDKSVSQEG</sequence>
<evidence type="ECO:0000313" key="2">
    <source>
        <dbReference type="Proteomes" id="UP000265520"/>
    </source>
</evidence>
<dbReference type="AlphaFoldDB" id="A0A392PNJ6"/>
<organism evidence="1 2">
    <name type="scientific">Trifolium medium</name>
    <dbReference type="NCBI Taxonomy" id="97028"/>
    <lineage>
        <taxon>Eukaryota</taxon>
        <taxon>Viridiplantae</taxon>
        <taxon>Streptophyta</taxon>
        <taxon>Embryophyta</taxon>
        <taxon>Tracheophyta</taxon>
        <taxon>Spermatophyta</taxon>
        <taxon>Magnoliopsida</taxon>
        <taxon>eudicotyledons</taxon>
        <taxon>Gunneridae</taxon>
        <taxon>Pentapetalae</taxon>
        <taxon>rosids</taxon>
        <taxon>fabids</taxon>
        <taxon>Fabales</taxon>
        <taxon>Fabaceae</taxon>
        <taxon>Papilionoideae</taxon>
        <taxon>50 kb inversion clade</taxon>
        <taxon>NPAAA clade</taxon>
        <taxon>Hologalegina</taxon>
        <taxon>IRL clade</taxon>
        <taxon>Trifolieae</taxon>
        <taxon>Trifolium</taxon>
    </lineage>
</organism>
<reference evidence="1 2" key="1">
    <citation type="journal article" date="2018" name="Front. Plant Sci.">
        <title>Red Clover (Trifolium pratense) and Zigzag Clover (T. medium) - A Picture of Genomic Similarities and Differences.</title>
        <authorList>
            <person name="Dluhosova J."/>
            <person name="Istvanek J."/>
            <person name="Nedelnik J."/>
            <person name="Repkova J."/>
        </authorList>
    </citation>
    <scope>NUCLEOTIDE SEQUENCE [LARGE SCALE GENOMIC DNA]</scope>
    <source>
        <strain evidence="2">cv. 10/8</strain>
        <tissue evidence="1">Leaf</tissue>
    </source>
</reference>
<feature type="non-terminal residue" evidence="1">
    <location>
        <position position="136"/>
    </location>
</feature>
<proteinExistence type="predicted"/>
<protein>
    <submittedName>
        <fullName evidence="1">Uncharacterized protein</fullName>
    </submittedName>
</protein>
<comment type="caution">
    <text evidence="1">The sequence shown here is derived from an EMBL/GenBank/DDBJ whole genome shotgun (WGS) entry which is preliminary data.</text>
</comment>
<dbReference type="Proteomes" id="UP000265520">
    <property type="component" value="Unassembled WGS sequence"/>
</dbReference>
<keyword evidence="2" id="KW-1185">Reference proteome</keyword>
<name>A0A392PNJ6_9FABA</name>
<accession>A0A392PNJ6</accession>
<dbReference type="EMBL" id="LXQA010085905">
    <property type="protein sequence ID" value="MCI12866.1"/>
    <property type="molecule type" value="Genomic_DNA"/>
</dbReference>
<evidence type="ECO:0000313" key="1">
    <source>
        <dbReference type="EMBL" id="MCI12866.1"/>
    </source>
</evidence>